<reference evidence="2" key="1">
    <citation type="journal article" date="2020" name="Fungal Divers.">
        <title>Resolving the Mortierellaceae phylogeny through synthesis of multi-gene phylogenetics and phylogenomics.</title>
        <authorList>
            <person name="Vandepol N."/>
            <person name="Liber J."/>
            <person name="Desiro A."/>
            <person name="Na H."/>
            <person name="Kennedy M."/>
            <person name="Barry K."/>
            <person name="Grigoriev I.V."/>
            <person name="Miller A.N."/>
            <person name="O'Donnell K."/>
            <person name="Stajich J.E."/>
            <person name="Bonito G."/>
        </authorList>
    </citation>
    <scope>NUCLEOTIDE SEQUENCE</scope>
    <source>
        <strain evidence="2">MES-2147</strain>
    </source>
</reference>
<organism evidence="2 3">
    <name type="scientific">Modicella reniformis</name>
    <dbReference type="NCBI Taxonomy" id="1440133"/>
    <lineage>
        <taxon>Eukaryota</taxon>
        <taxon>Fungi</taxon>
        <taxon>Fungi incertae sedis</taxon>
        <taxon>Mucoromycota</taxon>
        <taxon>Mortierellomycotina</taxon>
        <taxon>Mortierellomycetes</taxon>
        <taxon>Mortierellales</taxon>
        <taxon>Mortierellaceae</taxon>
        <taxon>Modicella</taxon>
    </lineage>
</organism>
<keyword evidence="1" id="KW-0472">Membrane</keyword>
<evidence type="ECO:0000313" key="2">
    <source>
        <dbReference type="EMBL" id="KAG0001153.1"/>
    </source>
</evidence>
<feature type="transmembrane region" description="Helical" evidence="1">
    <location>
        <begin position="110"/>
        <end position="135"/>
    </location>
</feature>
<dbReference type="Pfam" id="PF16015">
    <property type="entry name" value="Promethin"/>
    <property type="match status" value="1"/>
</dbReference>
<accession>A0A9P6MHH6</accession>
<dbReference type="OrthoDB" id="2440751at2759"/>
<sequence length="175" mass="18685">MSESTTTAKELMEDASVNVHEKTRGAFEAVKQSGPVQSYVMPMVEWFRDKFNRSPMMVRVTLITFGILSAVPVGCFMGFMSVVTLGCLIVGAIAFTVVEGGFGMFGSAFLLPALGLVLLITGAMGLFGLVLYIGYRAVSYVIGAIWGPGQKQEVQRAVERGAEKAGQGAEDATRS</sequence>
<dbReference type="EMBL" id="JAAAHW010000557">
    <property type="protein sequence ID" value="KAG0001153.1"/>
    <property type="molecule type" value="Genomic_DNA"/>
</dbReference>
<dbReference type="AlphaFoldDB" id="A0A9P6MHH6"/>
<evidence type="ECO:0000313" key="3">
    <source>
        <dbReference type="Proteomes" id="UP000749646"/>
    </source>
</evidence>
<keyword evidence="3" id="KW-1185">Reference proteome</keyword>
<keyword evidence="1" id="KW-0812">Transmembrane</keyword>
<comment type="caution">
    <text evidence="2">The sequence shown here is derived from an EMBL/GenBank/DDBJ whole genome shotgun (WGS) entry which is preliminary data.</text>
</comment>
<proteinExistence type="predicted"/>
<dbReference type="Proteomes" id="UP000749646">
    <property type="component" value="Unassembled WGS sequence"/>
</dbReference>
<feature type="transmembrane region" description="Helical" evidence="1">
    <location>
        <begin position="56"/>
        <end position="73"/>
    </location>
</feature>
<keyword evidence="1" id="KW-1133">Transmembrane helix</keyword>
<evidence type="ECO:0000256" key="1">
    <source>
        <dbReference type="SAM" id="Phobius"/>
    </source>
</evidence>
<protein>
    <submittedName>
        <fullName evidence="2">Uncharacterized protein</fullName>
    </submittedName>
</protein>
<name>A0A9P6MHH6_9FUNG</name>
<gene>
    <name evidence="2" type="ORF">BGZ65_003742</name>
</gene>